<keyword evidence="2" id="KW-0472">Membrane</keyword>
<dbReference type="PRINTS" id="PR01217">
    <property type="entry name" value="PRICHEXTENSN"/>
</dbReference>
<organism evidence="3 4">
    <name type="scientific">Saccharomonospora azurea NA-128</name>
    <dbReference type="NCBI Taxonomy" id="882081"/>
    <lineage>
        <taxon>Bacteria</taxon>
        <taxon>Bacillati</taxon>
        <taxon>Actinomycetota</taxon>
        <taxon>Actinomycetes</taxon>
        <taxon>Pseudonocardiales</taxon>
        <taxon>Pseudonocardiaceae</taxon>
        <taxon>Saccharomonospora</taxon>
    </lineage>
</organism>
<feature type="compositionally biased region" description="Low complexity" evidence="1">
    <location>
        <begin position="53"/>
        <end position="84"/>
    </location>
</feature>
<dbReference type="Proteomes" id="UP000004705">
    <property type="component" value="Chromosome"/>
</dbReference>
<keyword evidence="4" id="KW-1185">Reference proteome</keyword>
<evidence type="ECO:0000256" key="2">
    <source>
        <dbReference type="SAM" id="Phobius"/>
    </source>
</evidence>
<dbReference type="AlphaFoldDB" id="H8G9D8"/>
<dbReference type="HOGENOM" id="CLU_1625872_0_0_11"/>
<evidence type="ECO:0000256" key="1">
    <source>
        <dbReference type="SAM" id="MobiDB-lite"/>
    </source>
</evidence>
<reference evidence="3 4" key="1">
    <citation type="journal article" date="2012" name="Stand. Genomic Sci.">
        <title>Genome sequence of the soil bacterium Saccharomonospora azurea type strain (NA-128(T)).</title>
        <authorList>
            <person name="Klenk H.P."/>
            <person name="Held B."/>
            <person name="Lucas S."/>
            <person name="Lapidus A."/>
            <person name="Copeland A."/>
            <person name="Hammon N."/>
            <person name="Pitluck S."/>
            <person name="Goodwin L.A."/>
            <person name="Han C."/>
            <person name="Tapia R."/>
            <person name="Brambilla E.M."/>
            <person name="Potter G."/>
            <person name="Land M."/>
            <person name="Ivanova N."/>
            <person name="Rohde M."/>
            <person name="Goker M."/>
            <person name="Detter J.C."/>
            <person name="Kyrpides N.C."/>
            <person name="Woyke T."/>
        </authorList>
    </citation>
    <scope>NUCLEOTIDE SEQUENCE [LARGE SCALE GENOMIC DNA]</scope>
    <source>
        <strain evidence="3 4">NA-128</strain>
    </source>
</reference>
<dbReference type="RefSeq" id="WP_005440277.1">
    <property type="nucleotide sequence ID" value="NZ_CM001466.1"/>
</dbReference>
<gene>
    <name evidence="3" type="ORF">SacazDRAFT_01572</name>
</gene>
<keyword evidence="2" id="KW-0812">Transmembrane</keyword>
<feature type="compositionally biased region" description="Low complexity" evidence="1">
    <location>
        <begin position="91"/>
        <end position="108"/>
    </location>
</feature>
<protein>
    <submittedName>
        <fullName evidence="3">Uncharacterized protein</fullName>
    </submittedName>
</protein>
<sequence>MSPQRSPRRPQAWIPLGVVAAAIPATVLTSVLWPAEDTAQPPAVTSQVPEPTPTSTAPSPAEESDGATPTSTTSTTPPAPTSEEPAPRPATPADDAVAVADQPAPAEAMSREEMLRSRVMTPVPRPPVTPNYSPDVQRQFEQQDEVIDLGTIHPEGQGPDEQPYQP</sequence>
<evidence type="ECO:0000313" key="3">
    <source>
        <dbReference type="EMBL" id="EHY88500.1"/>
    </source>
</evidence>
<keyword evidence="2" id="KW-1133">Transmembrane helix</keyword>
<name>H8G9D8_9PSEU</name>
<feature type="region of interest" description="Disordered" evidence="1">
    <location>
        <begin position="38"/>
        <end position="144"/>
    </location>
</feature>
<feature type="transmembrane region" description="Helical" evidence="2">
    <location>
        <begin position="12"/>
        <end position="33"/>
    </location>
</feature>
<dbReference type="EMBL" id="CM001466">
    <property type="protein sequence ID" value="EHY88500.1"/>
    <property type="molecule type" value="Genomic_DNA"/>
</dbReference>
<feature type="compositionally biased region" description="Polar residues" evidence="1">
    <location>
        <begin position="131"/>
        <end position="140"/>
    </location>
</feature>
<accession>H8G9D8</accession>
<proteinExistence type="predicted"/>
<evidence type="ECO:0000313" key="4">
    <source>
        <dbReference type="Proteomes" id="UP000004705"/>
    </source>
</evidence>